<gene>
    <name evidence="1" type="primary">lysA</name>
</gene>
<dbReference type="Proteomes" id="UP000001112">
    <property type="component" value="Segment"/>
</dbReference>
<reference evidence="1 2" key="1">
    <citation type="journal article" date="2006" name="Appl. Environ. Microbiol.">
        <title>Isolation and expression of the lysis genes of Actinomyces naeslundii phage Av-1.</title>
        <authorList>
            <person name="Delisle A.L."/>
            <person name="Barcak G.J."/>
            <person name="Guo M."/>
        </authorList>
    </citation>
    <scope>NUCLEOTIDE SEQUENCE</scope>
</reference>
<dbReference type="Gene3D" id="1.10.101.10">
    <property type="entry name" value="PGBD-like superfamily/PGBD"/>
    <property type="match status" value="1"/>
</dbReference>
<protein>
    <submittedName>
        <fullName evidence="1">Endolysin</fullName>
    </submittedName>
</protein>
<keyword evidence="2" id="KW-1185">Reference proteome</keyword>
<dbReference type="GeneID" id="5329884"/>
<organism evidence="1 2">
    <name type="scientific">Actinomyces phage Av-1</name>
    <dbReference type="NCBI Taxonomy" id="2880361"/>
    <lineage>
        <taxon>Viruses</taxon>
        <taxon>Duplodnaviria</taxon>
        <taxon>Heunggongvirae</taxon>
        <taxon>Uroviricota</taxon>
        <taxon>Caudoviricetes</taxon>
        <taxon>Dybvigvirus</taxon>
        <taxon>Dybvigvirus Av1</taxon>
    </lineage>
</organism>
<dbReference type="Gene3D" id="3.90.1720.10">
    <property type="entry name" value="endopeptidase domain like (from Nostoc punctiforme)"/>
    <property type="match status" value="1"/>
</dbReference>
<sequence>MATRADIIAAAKAEIGYSRWADDEAGTKYGRWYAQVTGSPSFGASGVPYCDMFVSWVLSKVGINWVSAYVPSREAQARARGVLIDKWDVRLGDLMTFDFDGEGIAQHIGIVDQPPNSAGVFYSVDGNTTWGTGGPQDNGGVVARRERHIDQARYGIRVIDDNSAISSGGNIVEIQRILGAVQDNVLGVDTEKRMCAVIKASNWGGREFPWGVAYTQQVVGTVPDGVWGDASEAAHDRVIESLQGALGVTIDGVWGPETWAAWERLARTAERP</sequence>
<dbReference type="KEGG" id="vg:5329884"/>
<name>Q45NF0_9CAUD</name>
<accession>Q45NF0</accession>
<dbReference type="InterPro" id="IPR036366">
    <property type="entry name" value="PGBDSf"/>
</dbReference>
<evidence type="ECO:0000313" key="1">
    <source>
        <dbReference type="EMBL" id="AAZ32552.1"/>
    </source>
</evidence>
<proteinExistence type="predicted"/>
<evidence type="ECO:0000313" key="2">
    <source>
        <dbReference type="Proteomes" id="UP000001112"/>
    </source>
</evidence>
<dbReference type="EMBL" id="DQ123818">
    <property type="protein sequence ID" value="AAZ32552.1"/>
    <property type="molecule type" value="Genomic_DNA"/>
</dbReference>
<dbReference type="RefSeq" id="YP_001333671.1">
    <property type="nucleotide sequence ID" value="NC_009643.1"/>
</dbReference>
<dbReference type="OrthoDB" id="92at542836"/>